<comment type="caution">
    <text evidence="2">The sequence shown here is derived from an EMBL/GenBank/DDBJ whole genome shotgun (WGS) entry which is preliminary data.</text>
</comment>
<evidence type="ECO:0000313" key="2">
    <source>
        <dbReference type="EMBL" id="CAJ1373752.1"/>
    </source>
</evidence>
<feature type="region of interest" description="Disordered" evidence="1">
    <location>
        <begin position="1"/>
        <end position="32"/>
    </location>
</feature>
<name>A0AA36HR54_9DINO</name>
<evidence type="ECO:0000256" key="1">
    <source>
        <dbReference type="SAM" id="MobiDB-lite"/>
    </source>
</evidence>
<organism evidence="2 3">
    <name type="scientific">Effrenium voratum</name>
    <dbReference type="NCBI Taxonomy" id="2562239"/>
    <lineage>
        <taxon>Eukaryota</taxon>
        <taxon>Sar</taxon>
        <taxon>Alveolata</taxon>
        <taxon>Dinophyceae</taxon>
        <taxon>Suessiales</taxon>
        <taxon>Symbiodiniaceae</taxon>
        <taxon>Effrenium</taxon>
    </lineage>
</organism>
<feature type="non-terminal residue" evidence="2">
    <location>
        <position position="1"/>
    </location>
</feature>
<feature type="compositionally biased region" description="Polar residues" evidence="1">
    <location>
        <begin position="14"/>
        <end position="25"/>
    </location>
</feature>
<feature type="non-terminal residue" evidence="2">
    <location>
        <position position="80"/>
    </location>
</feature>
<protein>
    <submittedName>
        <fullName evidence="2">Uncharacterized protein</fullName>
    </submittedName>
</protein>
<reference evidence="2" key="1">
    <citation type="submission" date="2023-08" db="EMBL/GenBank/DDBJ databases">
        <authorList>
            <person name="Chen Y."/>
            <person name="Shah S."/>
            <person name="Dougan E. K."/>
            <person name="Thang M."/>
            <person name="Chan C."/>
        </authorList>
    </citation>
    <scope>NUCLEOTIDE SEQUENCE</scope>
</reference>
<evidence type="ECO:0000313" key="3">
    <source>
        <dbReference type="Proteomes" id="UP001178507"/>
    </source>
</evidence>
<keyword evidence="3" id="KW-1185">Reference proteome</keyword>
<proteinExistence type="predicted"/>
<dbReference type="Proteomes" id="UP001178507">
    <property type="component" value="Unassembled WGS sequence"/>
</dbReference>
<dbReference type="AlphaFoldDB" id="A0AA36HR54"/>
<accession>A0AA36HR54</accession>
<gene>
    <name evidence="2" type="ORF">EVOR1521_LOCUS3489</name>
</gene>
<dbReference type="EMBL" id="CAUJNA010000213">
    <property type="protein sequence ID" value="CAJ1373752.1"/>
    <property type="molecule type" value="Genomic_DNA"/>
</dbReference>
<feature type="compositionally biased region" description="Basic residues" evidence="1">
    <location>
        <begin position="1"/>
        <end position="11"/>
    </location>
</feature>
<sequence>AQARCRCGRRPRSSENPRQALSNTDAGGRASSGCLSACARRSRCSETWPGCWITSLIRPTFKMQTSHSQNRSGWCRTRRS</sequence>